<proteinExistence type="inferred from homology"/>
<dbReference type="Pfam" id="PF02913">
    <property type="entry name" value="FAD-oxidase_C"/>
    <property type="match status" value="1"/>
</dbReference>
<dbReference type="Pfam" id="PF13183">
    <property type="entry name" value="Fer4_8"/>
    <property type="match status" value="1"/>
</dbReference>
<gene>
    <name evidence="14" type="ORF">KD146_17315</name>
</gene>
<dbReference type="InterPro" id="IPR016169">
    <property type="entry name" value="FAD-bd_PCMH_sub2"/>
</dbReference>
<keyword evidence="5" id="KW-0274">FAD</keyword>
<dbReference type="InterPro" id="IPR009051">
    <property type="entry name" value="Helical_ferredxn"/>
</dbReference>
<dbReference type="InterPro" id="IPR016164">
    <property type="entry name" value="FAD-linked_Oxase-like_C"/>
</dbReference>
<dbReference type="Gene3D" id="3.30.465.10">
    <property type="match status" value="1"/>
</dbReference>
<dbReference type="InterPro" id="IPR017900">
    <property type="entry name" value="4Fe4S_Fe_S_CS"/>
</dbReference>
<keyword evidence="4" id="KW-0479">Metal-binding</keyword>
<dbReference type="EMBL" id="JAGXTP010000004">
    <property type="protein sequence ID" value="MBS3850461.1"/>
    <property type="molecule type" value="Genomic_DNA"/>
</dbReference>
<dbReference type="SUPFAM" id="SSF56176">
    <property type="entry name" value="FAD-binding/transporter-associated domain-like"/>
    <property type="match status" value="1"/>
</dbReference>
<dbReference type="GO" id="GO:0051536">
    <property type="term" value="F:iron-sulfur cluster binding"/>
    <property type="evidence" value="ECO:0007669"/>
    <property type="project" value="UniProtKB-KW"/>
</dbReference>
<dbReference type="InterPro" id="IPR036318">
    <property type="entry name" value="FAD-bd_PCMH-like_sf"/>
</dbReference>
<evidence type="ECO:0000256" key="4">
    <source>
        <dbReference type="ARBA" id="ARBA00022723"/>
    </source>
</evidence>
<dbReference type="GO" id="GO:0008720">
    <property type="term" value="F:D-lactate dehydrogenase (NAD+) activity"/>
    <property type="evidence" value="ECO:0007669"/>
    <property type="project" value="TreeGrafter"/>
</dbReference>
<comment type="similarity">
    <text evidence="2">Belongs to the FAD-binding oxidoreductase/transferase type 4 family.</text>
</comment>
<sequence length="977" mass="104410">MQQADLRPAPKSPVHQVTPDRQAAGERLVARLKGQVAGRMYTDPLMTYAWSGDASSYRLIPAAVVFINSEDEVRAVMAAARAENLPITFRAAGTSLSGQAVTDGVLAVLGDGWRKLDIHPGAEQITLGPAIIVANANKALKPFDKKIGPDPASQATCKIGGVVNNNSSGMCCGVAQNTYHTMARLRIVLTDGTMLDSGDQASCDAFRASHASMLEGLHQLHHEVAGDAELVALIRKKYAIKNTVGYSLNALIDFHDPLDILIHLMVGSEGTLGFVSEVTYNTVPEHPFKSTALVPFPDPQSAGRAIIEMANGGVQVTTGVTAAEYIERRALATVEHLAPMAPLLPWLTDNSPAVLIDVTAPDSDTLEAEVAKAVELLSRHGATHVDFSTDEARSHALWDIRKGFFASGGAARPKGTAMLTEDVAAPIERLAEFVIDMRQLLDDHGYDDAIIFGHALAGNLHFQMSDDFSQPDAAARFDAFSKALSDLVSVAYGGSLKAEHGTGRAIAAFVEAEWGSTAYALMHRIKALFDPEGLLNPGVLLNPDDKIHIKNLKVMPLADELVDMCIECGFCEPACPSHQMTLSPRQRIAVTRERARLRATGEDPERLRKLDEDFQYPGLDTCAACNLCSVRCPVGIETGTMIMDQRAQRRGDTARSIAGFVADHRGGVETLMRAGVGLADAARVVIPAAAVETMTEGARRLTGKRIPRVSHALHAGPGAPQPRQSRQDPRQAGFPVPIAQSGRQSIVYFPSCATRMFGAPKTDHGLLSVPDAMLALLERAGFDVIMPEHLNGQCCGQPFRSKGFPEQAASVGSELKRELSSLSDAGRLSVVTDASTCAKHLREFPGDAPVLDSSQFLLSHILPGLTITQKLPTVAVHHNCSAQRLAEQPMTEAIARACADNIAVLSSVTCCGYAGDKGLFVPELNAHATRFAKQDIPSACTLGVSTVSTCASGLSEHTQVPFVGLASLLEWASRPLH</sequence>
<dbReference type="Pfam" id="PF02754">
    <property type="entry name" value="CCG"/>
    <property type="match status" value="2"/>
</dbReference>
<evidence type="ECO:0000256" key="3">
    <source>
        <dbReference type="ARBA" id="ARBA00022630"/>
    </source>
</evidence>
<dbReference type="RefSeq" id="WP_212660105.1">
    <property type="nucleotide sequence ID" value="NZ_JAGXTP010000004.1"/>
</dbReference>
<keyword evidence="8" id="KW-0408">Iron</keyword>
<dbReference type="SUPFAM" id="SSF55103">
    <property type="entry name" value="FAD-linked oxidases, C-terminal domain"/>
    <property type="match status" value="1"/>
</dbReference>
<evidence type="ECO:0000259" key="12">
    <source>
        <dbReference type="PROSITE" id="PS51379"/>
    </source>
</evidence>
<evidence type="ECO:0000259" key="13">
    <source>
        <dbReference type="PROSITE" id="PS51387"/>
    </source>
</evidence>
<evidence type="ECO:0000313" key="14">
    <source>
        <dbReference type="EMBL" id="MBS3850461.1"/>
    </source>
</evidence>
<dbReference type="PANTHER" id="PTHR11748">
    <property type="entry name" value="D-LACTATE DEHYDROGENASE"/>
    <property type="match status" value="1"/>
</dbReference>
<dbReference type="InterPro" id="IPR004017">
    <property type="entry name" value="Cys_rich_dom"/>
</dbReference>
<keyword evidence="3" id="KW-0285">Flavoprotein</keyword>
<dbReference type="InterPro" id="IPR004113">
    <property type="entry name" value="FAD-bd_oxidored_4_C"/>
</dbReference>
<dbReference type="InterPro" id="IPR016167">
    <property type="entry name" value="FAD-bd_PCMH_sub1"/>
</dbReference>
<dbReference type="Proteomes" id="UP000678281">
    <property type="component" value="Unassembled WGS sequence"/>
</dbReference>
<feature type="region of interest" description="Disordered" evidence="11">
    <location>
        <begin position="1"/>
        <end position="22"/>
    </location>
</feature>
<keyword evidence="7" id="KW-0560">Oxidoreductase</keyword>
<dbReference type="GO" id="GO:1903457">
    <property type="term" value="P:lactate catabolic process"/>
    <property type="evidence" value="ECO:0007669"/>
    <property type="project" value="TreeGrafter"/>
</dbReference>
<keyword evidence="9" id="KW-0411">Iron-sulfur</keyword>
<dbReference type="GO" id="GO:0046872">
    <property type="term" value="F:metal ion binding"/>
    <property type="evidence" value="ECO:0007669"/>
    <property type="project" value="UniProtKB-KW"/>
</dbReference>
<dbReference type="InterPro" id="IPR017896">
    <property type="entry name" value="4Fe4S_Fe-S-bd"/>
</dbReference>
<comment type="cofactor">
    <cofactor evidence="1">
        <name>FAD</name>
        <dbReference type="ChEBI" id="CHEBI:57692"/>
    </cofactor>
</comment>
<dbReference type="Gene3D" id="1.10.1060.10">
    <property type="entry name" value="Alpha-helical ferredoxin"/>
    <property type="match status" value="1"/>
</dbReference>
<dbReference type="GO" id="GO:0071949">
    <property type="term" value="F:FAD binding"/>
    <property type="evidence" value="ECO:0007669"/>
    <property type="project" value="InterPro"/>
</dbReference>
<organism evidence="14 15">
    <name type="scientific">Devosia litorisediminis</name>
    <dbReference type="NCBI Taxonomy" id="2829817"/>
    <lineage>
        <taxon>Bacteria</taxon>
        <taxon>Pseudomonadati</taxon>
        <taxon>Pseudomonadota</taxon>
        <taxon>Alphaproteobacteria</taxon>
        <taxon>Hyphomicrobiales</taxon>
        <taxon>Devosiaceae</taxon>
        <taxon>Devosia</taxon>
    </lineage>
</organism>
<evidence type="ECO:0000256" key="7">
    <source>
        <dbReference type="ARBA" id="ARBA00023002"/>
    </source>
</evidence>
<dbReference type="Gene3D" id="1.10.45.10">
    <property type="entry name" value="Vanillyl-alcohol Oxidase, Chain A, domain 4"/>
    <property type="match status" value="1"/>
</dbReference>
<evidence type="ECO:0000256" key="10">
    <source>
        <dbReference type="ARBA" id="ARBA00038897"/>
    </source>
</evidence>
<reference evidence="14" key="1">
    <citation type="submission" date="2021-04" db="EMBL/GenBank/DDBJ databases">
        <title>Devosia litorisediminis sp. nov., isolated from a sand dune.</title>
        <authorList>
            <person name="Park S."/>
            <person name="Yoon J.-H."/>
        </authorList>
    </citation>
    <scope>NUCLEOTIDE SEQUENCE</scope>
    <source>
        <strain evidence="14">BSSL-BM10</strain>
    </source>
</reference>
<dbReference type="Gene3D" id="3.30.43.10">
    <property type="entry name" value="Uridine Diphospho-n-acetylenolpyruvylglucosamine Reductase, domain 2"/>
    <property type="match status" value="1"/>
</dbReference>
<evidence type="ECO:0000256" key="1">
    <source>
        <dbReference type="ARBA" id="ARBA00001974"/>
    </source>
</evidence>
<comment type="caution">
    <text evidence="14">The sequence shown here is derived from an EMBL/GenBank/DDBJ whole genome shotgun (WGS) entry which is preliminary data.</text>
</comment>
<feature type="domain" description="4Fe-4S ferredoxin-type" evidence="12">
    <location>
        <begin position="554"/>
        <end position="585"/>
    </location>
</feature>
<evidence type="ECO:0000256" key="5">
    <source>
        <dbReference type="ARBA" id="ARBA00022827"/>
    </source>
</evidence>
<dbReference type="EC" id="1.1.2.4" evidence="10"/>
<dbReference type="InterPro" id="IPR016171">
    <property type="entry name" value="Vanillyl_alc_oxidase_C-sub2"/>
</dbReference>
<dbReference type="AlphaFoldDB" id="A0A942I6L1"/>
<feature type="region of interest" description="Disordered" evidence="11">
    <location>
        <begin position="712"/>
        <end position="736"/>
    </location>
</feature>
<dbReference type="PROSITE" id="PS51387">
    <property type="entry name" value="FAD_PCMH"/>
    <property type="match status" value="1"/>
</dbReference>
<feature type="domain" description="FAD-binding PCMH-type" evidence="13">
    <location>
        <begin position="57"/>
        <end position="285"/>
    </location>
</feature>
<evidence type="ECO:0000256" key="2">
    <source>
        <dbReference type="ARBA" id="ARBA00008000"/>
    </source>
</evidence>
<dbReference type="PROSITE" id="PS51379">
    <property type="entry name" value="4FE4S_FER_2"/>
    <property type="match status" value="1"/>
</dbReference>
<dbReference type="InterPro" id="IPR006094">
    <property type="entry name" value="Oxid_FAD_bind_N"/>
</dbReference>
<protein>
    <recommendedName>
        <fullName evidence="10">D-lactate dehydrogenase (cytochrome)</fullName>
        <ecNumber evidence="10">1.1.2.4</ecNumber>
    </recommendedName>
</protein>
<evidence type="ECO:0000313" key="15">
    <source>
        <dbReference type="Proteomes" id="UP000678281"/>
    </source>
</evidence>
<dbReference type="SUPFAM" id="SSF46548">
    <property type="entry name" value="alpha-helical ferredoxin"/>
    <property type="match status" value="1"/>
</dbReference>
<keyword evidence="6" id="KW-0809">Transit peptide</keyword>
<dbReference type="Pfam" id="PF01565">
    <property type="entry name" value="FAD_binding_4"/>
    <property type="match status" value="1"/>
</dbReference>
<accession>A0A942I6L1</accession>
<dbReference type="InterPro" id="IPR016166">
    <property type="entry name" value="FAD-bd_PCMH"/>
</dbReference>
<dbReference type="Gene3D" id="3.30.70.2740">
    <property type="match status" value="1"/>
</dbReference>
<dbReference type="PANTHER" id="PTHR11748:SF111">
    <property type="entry name" value="D-LACTATE DEHYDROGENASE, MITOCHONDRIAL-RELATED"/>
    <property type="match status" value="1"/>
</dbReference>
<evidence type="ECO:0000256" key="8">
    <source>
        <dbReference type="ARBA" id="ARBA00023004"/>
    </source>
</evidence>
<evidence type="ECO:0000256" key="11">
    <source>
        <dbReference type="SAM" id="MobiDB-lite"/>
    </source>
</evidence>
<dbReference type="GO" id="GO:0004458">
    <property type="term" value="F:D-lactate dehydrogenase (cytochrome) activity"/>
    <property type="evidence" value="ECO:0007669"/>
    <property type="project" value="UniProtKB-EC"/>
</dbReference>
<evidence type="ECO:0000256" key="6">
    <source>
        <dbReference type="ARBA" id="ARBA00022946"/>
    </source>
</evidence>
<dbReference type="PROSITE" id="PS00198">
    <property type="entry name" value="4FE4S_FER_1"/>
    <property type="match status" value="2"/>
</dbReference>
<evidence type="ECO:0000256" key="9">
    <source>
        <dbReference type="ARBA" id="ARBA00023014"/>
    </source>
</evidence>
<keyword evidence="15" id="KW-1185">Reference proteome</keyword>
<name>A0A942I6L1_9HYPH</name>